<dbReference type="PANTHER" id="PTHR10353:SF36">
    <property type="entry name" value="LP05116P"/>
    <property type="match status" value="1"/>
</dbReference>
<dbReference type="EC" id="3.2.1.21" evidence="3 12"/>
<keyword evidence="5" id="KW-0136">Cellulose degradation</keyword>
<dbReference type="InterPro" id="IPR017853">
    <property type="entry name" value="GH"/>
</dbReference>
<dbReference type="SUPFAM" id="SSF51445">
    <property type="entry name" value="(Trans)glycosidases"/>
    <property type="match status" value="1"/>
</dbReference>
<evidence type="ECO:0000256" key="1">
    <source>
        <dbReference type="ARBA" id="ARBA00000448"/>
    </source>
</evidence>
<keyword evidence="4 12" id="KW-0378">Hydrolase</keyword>
<comment type="catalytic activity">
    <reaction evidence="1 12">
        <text>Hydrolysis of terminal, non-reducing beta-D-glucosyl residues with release of beta-D-glucose.</text>
        <dbReference type="EC" id="3.2.1.21"/>
    </reaction>
</comment>
<evidence type="ECO:0000256" key="12">
    <source>
        <dbReference type="RuleBase" id="RU361175"/>
    </source>
</evidence>
<dbReference type="EMBL" id="FNKK01000002">
    <property type="protein sequence ID" value="SDR14377.1"/>
    <property type="molecule type" value="Genomic_DNA"/>
</dbReference>
<feature type="binding site" evidence="10">
    <location>
        <position position="296"/>
    </location>
    <ligand>
        <name>substrate</name>
    </ligand>
</feature>
<accession>A0A1H1GMK7</accession>
<dbReference type="InterPro" id="IPR017736">
    <property type="entry name" value="Glyco_hydro_1_beta-glucosidase"/>
</dbReference>
<feature type="binding site" evidence="10">
    <location>
        <position position="164"/>
    </location>
    <ligand>
        <name>substrate</name>
    </ligand>
</feature>
<dbReference type="InterPro" id="IPR018120">
    <property type="entry name" value="Glyco_hydro_1_AS"/>
</dbReference>
<dbReference type="Proteomes" id="UP000217103">
    <property type="component" value="Unassembled WGS sequence"/>
</dbReference>
<evidence type="ECO:0000256" key="10">
    <source>
        <dbReference type="PIRSR" id="PIRSR617736-2"/>
    </source>
</evidence>
<feature type="active site" description="Proton donor" evidence="9">
    <location>
        <position position="165"/>
    </location>
</feature>
<dbReference type="AlphaFoldDB" id="A0A1H1GMK7"/>
<keyword evidence="6" id="KW-0119">Carbohydrate metabolism</keyword>
<dbReference type="InterPro" id="IPR033132">
    <property type="entry name" value="GH_1_N_CS"/>
</dbReference>
<feature type="binding site" evidence="10">
    <location>
        <position position="21"/>
    </location>
    <ligand>
        <name>substrate</name>
    </ligand>
</feature>
<evidence type="ECO:0000256" key="4">
    <source>
        <dbReference type="ARBA" id="ARBA00022801"/>
    </source>
</evidence>
<dbReference type="STRING" id="35622.SAMN04489764_3688"/>
<evidence type="ECO:0000256" key="2">
    <source>
        <dbReference type="ARBA" id="ARBA00010838"/>
    </source>
</evidence>
<dbReference type="GO" id="GO:0008422">
    <property type="term" value="F:beta-glucosidase activity"/>
    <property type="evidence" value="ECO:0007669"/>
    <property type="project" value="UniProtKB-EC"/>
</dbReference>
<dbReference type="FunFam" id="3.20.20.80:FF:000004">
    <property type="entry name" value="Beta-glucosidase 6-phospho-beta-glucosidase"/>
    <property type="match status" value="1"/>
</dbReference>
<sequence length="440" mass="49050">MNTNPRFPGDFLWGAATSAYQIEGAVSEDGRGPSVWDVFSHTPGKVRGGDTGDVATDHYHRLEDDLDLMASLGLRGYRFSVSWSRVMPEGTGPVNQRGLDFYRRLVDGLHARGIRPTATLFHWDLPQALQDKGGWENRDCASWFADYARVVFDALDVADWCTINEPKTVVEAGYQLGIHAPGVTDPARSYVVLHHLNLAHGLAVRALRAGHPGRRIGPALNLAPVYPADDSERAAEQARLHDGLENRLYLDPIFKGRYPSDVLERVAATHRLTEHVLDGDLETVSEPIDFLGVQYYHSKFVDGDGNRVFKYPVAQAEWLEIYPDGLYDLLVRLSRELPDTPLVITENGMASPDAPAADGRIHDTDRIDYLRGHIAAMGRAMAEGAKVTGYHAWSLLDNFEWAEGYEQRFGLVYVDFATLERVPKDSALWYRDLIAGGRLP</sequence>
<proteinExistence type="inferred from homology"/>
<dbReference type="Pfam" id="PF00232">
    <property type="entry name" value="Glyco_hydro_1"/>
    <property type="match status" value="1"/>
</dbReference>
<evidence type="ECO:0000313" key="14">
    <source>
        <dbReference type="Proteomes" id="UP000217103"/>
    </source>
</evidence>
<dbReference type="RefSeq" id="WP_093260445.1">
    <property type="nucleotide sequence ID" value="NZ_FNKK01000002.1"/>
</dbReference>
<evidence type="ECO:0000256" key="3">
    <source>
        <dbReference type="ARBA" id="ARBA00012744"/>
    </source>
</evidence>
<dbReference type="InterPro" id="IPR001360">
    <property type="entry name" value="Glyco_hydro_1"/>
</dbReference>
<dbReference type="GO" id="GO:0030245">
    <property type="term" value="P:cellulose catabolic process"/>
    <property type="evidence" value="ECO:0007669"/>
    <property type="project" value="UniProtKB-KW"/>
</dbReference>
<dbReference type="PRINTS" id="PR00131">
    <property type="entry name" value="GLHYDRLASE1"/>
</dbReference>
<dbReference type="GO" id="GO:0005829">
    <property type="term" value="C:cytosol"/>
    <property type="evidence" value="ECO:0007669"/>
    <property type="project" value="TreeGrafter"/>
</dbReference>
<dbReference type="NCBIfam" id="TIGR03356">
    <property type="entry name" value="BGL"/>
    <property type="match status" value="1"/>
</dbReference>
<evidence type="ECO:0000256" key="5">
    <source>
        <dbReference type="ARBA" id="ARBA00023001"/>
    </source>
</evidence>
<gene>
    <name evidence="13" type="ORF">SAMN04489764_3688</name>
</gene>
<evidence type="ECO:0000256" key="7">
    <source>
        <dbReference type="ARBA" id="ARBA00023295"/>
    </source>
</evidence>
<keyword evidence="7 12" id="KW-0326">Glycosidase</keyword>
<feature type="binding site" evidence="10">
    <location>
        <begin position="400"/>
        <end position="401"/>
    </location>
    <ligand>
        <name>substrate</name>
    </ligand>
</feature>
<evidence type="ECO:0000256" key="8">
    <source>
        <dbReference type="ARBA" id="ARBA00023326"/>
    </source>
</evidence>
<organism evidence="13 14">
    <name type="scientific">Thermostaphylospora chromogena</name>
    <dbReference type="NCBI Taxonomy" id="35622"/>
    <lineage>
        <taxon>Bacteria</taxon>
        <taxon>Bacillati</taxon>
        <taxon>Actinomycetota</taxon>
        <taxon>Actinomycetes</taxon>
        <taxon>Streptosporangiales</taxon>
        <taxon>Thermomonosporaceae</taxon>
        <taxon>Thermostaphylospora</taxon>
    </lineage>
</organism>
<name>A0A1H1GMK7_9ACTN</name>
<reference evidence="13 14" key="1">
    <citation type="submission" date="2016-10" db="EMBL/GenBank/DDBJ databases">
        <authorList>
            <person name="de Groot N.N."/>
        </authorList>
    </citation>
    <scope>NUCLEOTIDE SEQUENCE [LARGE SCALE GENOMIC DNA]</scope>
    <source>
        <strain evidence="13 14">DSM 43794</strain>
    </source>
</reference>
<keyword evidence="8" id="KW-0624">Polysaccharide degradation</keyword>
<dbReference type="PROSITE" id="PS00572">
    <property type="entry name" value="GLYCOSYL_HYDROL_F1_1"/>
    <property type="match status" value="1"/>
</dbReference>
<feature type="active site" description="Nucleophile" evidence="9 11">
    <location>
        <position position="346"/>
    </location>
</feature>
<evidence type="ECO:0000256" key="9">
    <source>
        <dbReference type="PIRSR" id="PIRSR617736-1"/>
    </source>
</evidence>
<evidence type="ECO:0000256" key="11">
    <source>
        <dbReference type="PROSITE-ProRule" id="PRU10055"/>
    </source>
</evidence>
<dbReference type="OrthoDB" id="3182512at2"/>
<dbReference type="Gene3D" id="3.20.20.80">
    <property type="entry name" value="Glycosidases"/>
    <property type="match status" value="1"/>
</dbReference>
<evidence type="ECO:0000313" key="13">
    <source>
        <dbReference type="EMBL" id="SDR14377.1"/>
    </source>
</evidence>
<feature type="binding site" evidence="10">
    <location>
        <position position="122"/>
    </location>
    <ligand>
        <name>substrate</name>
    </ligand>
</feature>
<comment type="similarity">
    <text evidence="2 12">Belongs to the glycosyl hydrolase 1 family.</text>
</comment>
<protein>
    <recommendedName>
        <fullName evidence="3 12">Beta-glucosidase</fullName>
        <ecNumber evidence="3 12">3.2.1.21</ecNumber>
    </recommendedName>
</protein>
<dbReference type="PROSITE" id="PS00653">
    <property type="entry name" value="GLYCOSYL_HYDROL_F1_2"/>
    <property type="match status" value="1"/>
</dbReference>
<evidence type="ECO:0000256" key="6">
    <source>
        <dbReference type="ARBA" id="ARBA00023277"/>
    </source>
</evidence>
<dbReference type="PANTHER" id="PTHR10353">
    <property type="entry name" value="GLYCOSYL HYDROLASE"/>
    <property type="match status" value="1"/>
</dbReference>
<keyword evidence="14" id="KW-1185">Reference proteome</keyword>
<feature type="binding site" evidence="10">
    <location>
        <position position="393"/>
    </location>
    <ligand>
        <name>substrate</name>
    </ligand>
</feature>